<organism evidence="1 2">
    <name type="scientific">Mucilaginibacter psychrotolerans</name>
    <dbReference type="NCBI Taxonomy" id="1524096"/>
    <lineage>
        <taxon>Bacteria</taxon>
        <taxon>Pseudomonadati</taxon>
        <taxon>Bacteroidota</taxon>
        <taxon>Sphingobacteriia</taxon>
        <taxon>Sphingobacteriales</taxon>
        <taxon>Sphingobacteriaceae</taxon>
        <taxon>Mucilaginibacter</taxon>
    </lineage>
</organism>
<sequence>MTPIRAELQFSFEIKIDSNTNESPKFNEITLNAFRERTSPDLDYLKDAENRIVAHLEEIKPSMLETVNANEIKYLFTEIFDFNVKLEGKPYYGDEPRPEFWGQLTYKVKTEEIIIIQIFADASIAFRTKGSNELKFNQLSKTLTCFLL</sequence>
<comment type="caution">
    <text evidence="1">The sequence shown here is derived from an EMBL/GenBank/DDBJ whole genome shotgun (WGS) entry which is preliminary data.</text>
</comment>
<dbReference type="Proteomes" id="UP000297540">
    <property type="component" value="Unassembled WGS sequence"/>
</dbReference>
<protein>
    <submittedName>
        <fullName evidence="1">Uncharacterized protein</fullName>
    </submittedName>
</protein>
<dbReference type="AlphaFoldDB" id="A0A4Y8S7D5"/>
<keyword evidence="2" id="KW-1185">Reference proteome</keyword>
<proteinExistence type="predicted"/>
<name>A0A4Y8S7D5_9SPHI</name>
<dbReference type="RefSeq" id="WP_133234994.1">
    <property type="nucleotide sequence ID" value="NZ_SOZE01000031.1"/>
</dbReference>
<accession>A0A4Y8S7D5</accession>
<evidence type="ECO:0000313" key="1">
    <source>
        <dbReference type="EMBL" id="TFF34377.1"/>
    </source>
</evidence>
<evidence type="ECO:0000313" key="2">
    <source>
        <dbReference type="Proteomes" id="UP000297540"/>
    </source>
</evidence>
<gene>
    <name evidence="1" type="ORF">E2R66_22140</name>
</gene>
<reference evidence="1 2" key="1">
    <citation type="journal article" date="2017" name="Int. J. Syst. Evol. Microbiol.">
        <title>Mucilaginibacterpsychrotolerans sp. nov., isolated from peatlands.</title>
        <authorList>
            <person name="Deng Y."/>
            <person name="Shen L."/>
            <person name="Xu B."/>
            <person name="Liu Y."/>
            <person name="Gu Z."/>
            <person name="Liu H."/>
            <person name="Zhou Y."/>
        </authorList>
    </citation>
    <scope>NUCLEOTIDE SEQUENCE [LARGE SCALE GENOMIC DNA]</scope>
    <source>
        <strain evidence="1 2">NH7-4</strain>
    </source>
</reference>
<dbReference type="EMBL" id="SOZE01000031">
    <property type="protein sequence ID" value="TFF34377.1"/>
    <property type="molecule type" value="Genomic_DNA"/>
</dbReference>